<dbReference type="EMBL" id="LR797217">
    <property type="protein sequence ID" value="CAB4194705.1"/>
    <property type="molecule type" value="Genomic_DNA"/>
</dbReference>
<accession>A0A6J5RQT7</accession>
<protein>
    <submittedName>
        <fullName evidence="1">Uncharacterized protein</fullName>
    </submittedName>
</protein>
<gene>
    <name evidence="1" type="ORF">UFOVP1271_16</name>
</gene>
<proteinExistence type="predicted"/>
<evidence type="ECO:0000313" key="1">
    <source>
        <dbReference type="EMBL" id="CAB4194705.1"/>
    </source>
</evidence>
<reference evidence="1" key="1">
    <citation type="submission" date="2020-05" db="EMBL/GenBank/DDBJ databases">
        <authorList>
            <person name="Chiriac C."/>
            <person name="Salcher M."/>
            <person name="Ghai R."/>
            <person name="Kavagutti S V."/>
        </authorList>
    </citation>
    <scope>NUCLEOTIDE SEQUENCE</scope>
</reference>
<sequence length="118" mass="12600">MAYTDFLNEALDDLVTTLQTISGLRVVNDPRNIAPPCAFVDAPSIESFNYNIVKMTFPVTLISNGPGNLDALRQLLNLTSSLVTKNIAVMSASPKVVTVGGADYAGYELIIPIQAQNG</sequence>
<name>A0A6J5RQT7_9CAUD</name>
<organism evidence="1">
    <name type="scientific">uncultured Caudovirales phage</name>
    <dbReference type="NCBI Taxonomy" id="2100421"/>
    <lineage>
        <taxon>Viruses</taxon>
        <taxon>Duplodnaviria</taxon>
        <taxon>Heunggongvirae</taxon>
        <taxon>Uroviricota</taxon>
        <taxon>Caudoviricetes</taxon>
        <taxon>Peduoviridae</taxon>
        <taxon>Maltschvirus</taxon>
        <taxon>Maltschvirus maltsch</taxon>
    </lineage>
</organism>